<dbReference type="PANTHER" id="PTHR35164">
    <property type="entry name" value="EXPRESSED PROTEIN"/>
    <property type="match status" value="1"/>
</dbReference>
<dbReference type="AlphaFoldDB" id="A0A7N0T6X9"/>
<sequence>MEGRMESELRRMKKELTAATAAEEKSRKAMDDLASALREVAAEASEANEKLKCVQAELKAVKLKLKSTEEQLAKATAECNQHKNAAERLRVEADETLAAWGEKESGLVGCMKRVEEERSMAQAENAALQEEMRKLRDILKQAMNEAIGAKEDASLAKAENSALRDQLSEKDTALGFASRELDSLRLSESAARNSLIEMKLASREAHDIFNEKQRAETTAPDPDPNQEGRKAGRAFSFDMRCTGKNKRFEDLVDQKAIRGGSHLGRGGTQESASSLRRNMSGNGRHLIDERQDSLRKKALSKRFGEVVGSKSSKSGLK</sequence>
<evidence type="ECO:0000313" key="2">
    <source>
        <dbReference type="EnsemblPlants" id="Kaladp0024s0492.1.v1.1.CDS.1"/>
    </source>
</evidence>
<name>A0A7N0T6X9_KALFE</name>
<keyword evidence="3" id="KW-1185">Reference proteome</keyword>
<feature type="compositionally biased region" description="Low complexity" evidence="1">
    <location>
        <begin position="306"/>
        <end position="317"/>
    </location>
</feature>
<dbReference type="Proteomes" id="UP000594263">
    <property type="component" value="Unplaced"/>
</dbReference>
<organism evidence="2 3">
    <name type="scientific">Kalanchoe fedtschenkoi</name>
    <name type="common">Lavender scallops</name>
    <name type="synonym">South American air plant</name>
    <dbReference type="NCBI Taxonomy" id="63787"/>
    <lineage>
        <taxon>Eukaryota</taxon>
        <taxon>Viridiplantae</taxon>
        <taxon>Streptophyta</taxon>
        <taxon>Embryophyta</taxon>
        <taxon>Tracheophyta</taxon>
        <taxon>Spermatophyta</taxon>
        <taxon>Magnoliopsida</taxon>
        <taxon>eudicotyledons</taxon>
        <taxon>Gunneridae</taxon>
        <taxon>Pentapetalae</taxon>
        <taxon>Saxifragales</taxon>
        <taxon>Crassulaceae</taxon>
        <taxon>Kalanchoe</taxon>
    </lineage>
</organism>
<dbReference type="EnsemblPlants" id="Kaladp0024s0492.1.v1.1">
    <property type="protein sequence ID" value="Kaladp0024s0492.1.v1.1.CDS.1"/>
    <property type="gene ID" value="Kaladp0024s0492.v1.1"/>
</dbReference>
<feature type="compositionally biased region" description="Polar residues" evidence="1">
    <location>
        <begin position="268"/>
        <end position="281"/>
    </location>
</feature>
<feature type="region of interest" description="Disordered" evidence="1">
    <location>
        <begin position="1"/>
        <end position="27"/>
    </location>
</feature>
<accession>A0A7N0T6X9</accession>
<proteinExistence type="predicted"/>
<dbReference type="PANTHER" id="PTHR35164:SF9">
    <property type="entry name" value="EXPRESSED PROTEIN"/>
    <property type="match status" value="1"/>
</dbReference>
<evidence type="ECO:0000256" key="1">
    <source>
        <dbReference type="SAM" id="MobiDB-lite"/>
    </source>
</evidence>
<protein>
    <submittedName>
        <fullName evidence="2">Uncharacterized protein</fullName>
    </submittedName>
</protein>
<reference evidence="2" key="1">
    <citation type="submission" date="2021-01" db="UniProtKB">
        <authorList>
            <consortium name="EnsemblPlants"/>
        </authorList>
    </citation>
    <scope>IDENTIFICATION</scope>
</reference>
<feature type="region of interest" description="Disordered" evidence="1">
    <location>
        <begin position="298"/>
        <end position="317"/>
    </location>
</feature>
<dbReference type="OMA" id="FEMALCC"/>
<dbReference type="SUPFAM" id="SSF57997">
    <property type="entry name" value="Tropomyosin"/>
    <property type="match status" value="1"/>
</dbReference>
<feature type="region of interest" description="Disordered" evidence="1">
    <location>
        <begin position="207"/>
        <end position="238"/>
    </location>
</feature>
<dbReference type="Gramene" id="Kaladp0024s0492.1.v1.1">
    <property type="protein sequence ID" value="Kaladp0024s0492.1.v1.1.CDS.1"/>
    <property type="gene ID" value="Kaladp0024s0492.v1.1"/>
</dbReference>
<feature type="region of interest" description="Disordered" evidence="1">
    <location>
        <begin position="253"/>
        <end position="293"/>
    </location>
</feature>
<evidence type="ECO:0000313" key="3">
    <source>
        <dbReference type="Proteomes" id="UP000594263"/>
    </source>
</evidence>